<reference evidence="1" key="1">
    <citation type="submission" date="2023-03" db="EMBL/GenBank/DDBJ databases">
        <title>Andean soil-derived lignocellulolytic bacterial consortium as a source of novel taxa and putative plastic-active enzymes.</title>
        <authorList>
            <person name="Diaz-Garcia L."/>
            <person name="Chuvochina M."/>
            <person name="Feuerriegel G."/>
            <person name="Bunk B."/>
            <person name="Sproer C."/>
            <person name="Streit W.R."/>
            <person name="Rodriguez L.M."/>
            <person name="Overmann J."/>
            <person name="Jimenez D.J."/>
        </authorList>
    </citation>
    <scope>NUCLEOTIDE SEQUENCE</scope>
    <source>
        <strain evidence="1">MAG 2441</strain>
    </source>
</reference>
<dbReference type="AlphaFoldDB" id="A0AA95JGA2"/>
<accession>A0AA95JGA2</accession>
<name>A0AA95JGA2_9BACL</name>
<evidence type="ECO:0000313" key="2">
    <source>
        <dbReference type="Proteomes" id="UP001178662"/>
    </source>
</evidence>
<proteinExistence type="predicted"/>
<organism evidence="1 2">
    <name type="scientific">Candidatus Cohnella colombiensis</name>
    <dbReference type="NCBI Taxonomy" id="3121368"/>
    <lineage>
        <taxon>Bacteria</taxon>
        <taxon>Bacillati</taxon>
        <taxon>Bacillota</taxon>
        <taxon>Bacilli</taxon>
        <taxon>Bacillales</taxon>
        <taxon>Paenibacillaceae</taxon>
        <taxon>Cohnella</taxon>
    </lineage>
</organism>
<protein>
    <submittedName>
        <fullName evidence="1">Uncharacterized protein</fullName>
    </submittedName>
</protein>
<dbReference type="Proteomes" id="UP001178662">
    <property type="component" value="Chromosome"/>
</dbReference>
<gene>
    <name evidence="1" type="ORF">P0Y55_01150</name>
</gene>
<keyword evidence="2" id="KW-1185">Reference proteome</keyword>
<evidence type="ECO:0000313" key="1">
    <source>
        <dbReference type="EMBL" id="WEK54715.1"/>
    </source>
</evidence>
<dbReference type="EMBL" id="CP119317">
    <property type="protein sequence ID" value="WEK54715.1"/>
    <property type="molecule type" value="Genomic_DNA"/>
</dbReference>
<sequence length="107" mass="12653">MSMMEYLQTPRLHIQSKLHQLGHTHLYVKQEEQYLYIYSLEEQEATHRVQLIWFTGDVYMLSVADHRGQWQQIPFIGDLEQTLALVTGKLAFSLARWPERGKACFND</sequence>